<dbReference type="STRING" id="652787.SAMN05216490_2850"/>
<feature type="transmembrane region" description="Helical" evidence="6">
    <location>
        <begin position="821"/>
        <end position="849"/>
    </location>
</feature>
<dbReference type="InterPro" id="IPR003838">
    <property type="entry name" value="ABC3_permease_C"/>
</dbReference>
<name>A0A1H1YTS6_MUCMA</name>
<comment type="subcellular location">
    <subcellularLocation>
        <location evidence="1">Cell membrane</location>
        <topology evidence="1">Multi-pass membrane protein</topology>
    </subcellularLocation>
</comment>
<dbReference type="GO" id="GO:0022857">
    <property type="term" value="F:transmembrane transporter activity"/>
    <property type="evidence" value="ECO:0007669"/>
    <property type="project" value="TreeGrafter"/>
</dbReference>
<dbReference type="GO" id="GO:0005886">
    <property type="term" value="C:plasma membrane"/>
    <property type="evidence" value="ECO:0007669"/>
    <property type="project" value="UniProtKB-SubCell"/>
</dbReference>
<keyword evidence="2" id="KW-1003">Cell membrane</keyword>
<feature type="transmembrane region" description="Helical" evidence="6">
    <location>
        <begin position="869"/>
        <end position="894"/>
    </location>
</feature>
<evidence type="ECO:0000256" key="5">
    <source>
        <dbReference type="ARBA" id="ARBA00023136"/>
    </source>
</evidence>
<feature type="transmembrane region" description="Helical" evidence="6">
    <location>
        <begin position="455"/>
        <end position="476"/>
    </location>
</feature>
<keyword evidence="4 6" id="KW-1133">Transmembrane helix</keyword>
<keyword evidence="10" id="KW-1185">Reference proteome</keyword>
<dbReference type="AlphaFoldDB" id="A0A1H1YTS6"/>
<evidence type="ECO:0000256" key="2">
    <source>
        <dbReference type="ARBA" id="ARBA00022475"/>
    </source>
</evidence>
<evidence type="ECO:0000259" key="8">
    <source>
        <dbReference type="Pfam" id="PF12704"/>
    </source>
</evidence>
<evidence type="ECO:0000256" key="4">
    <source>
        <dbReference type="ARBA" id="ARBA00022989"/>
    </source>
</evidence>
<sequence length="908" mass="101466">MRRFARTSYNCIMEEHIWFLVELFISGKATEAEASELAYLLGSHADLLNMVKEFLGEYNDPDPQVTFSQKQALLNRAENIHNEFAYLRQPTQTRQRVQVVNDNVLSKIPKISFADRVRHESLIFSQLLKITIRQLRRNRAISFINISGLAIGMATAILIFLWVANELSYDQFHTNKDRIYEVYSQTKVNGQLRVDGGLPSILAPVLKANYPQVEEVNRLSGVGSFVLKHGDKRFEGRGVLTDPNFFKFFSYQFSEGNAATALTGLHTIVLTQQMAHKLFGNEDPMGKIVKIDSIANFTVTGVLKPLPANTVLNFVEYFVPLSYMKEVHWARDDWGSNTVQTYVMLKHGISRQTVEGLFWNVFSNQHVNPGTNAVVQPMADWWLYSDYENGKFLPGRLVMVKWFALIAALVMLIACINYMNLGTARSAKRAKEVGIRKVAGAGRGILIKQFLGESVLTAITAAVLCIGLVQLCLPAFDNLVGDNLTVPYGNPLFWLAVISFAFITGIFAGIYPAFYLSAYRPVKVLKGILTSAGSLLAPRKVMVVMQFTLAITFIICTLVIYRQIDFGLHRSKGYDSTNLVNIYIKGDIEKNYPVIKQELLESGAITGITRTNSSVDDIWTANDDYSWQGKNPSVSITFEENFTDQDFTQTSGITLLEGRDIDVYRYPSDTAAVLLTETAVKKIGFKNPVGQLIKKGNINLHVVGVIRDYIAGWAYELPKPIIIRGTTKQYGAMNFRLSNTQPVSTSLSKIGAIVRKYNPDYPFAYRFVDNIYKDRIKGDENFGTMAAAFAGLAIFISCMGLFALATFMAENRIKEIGIRKVLGASVAAITTLLSKDFLALVAIAFVIASPIAWWLMNKWLSNYPLHISIGYWVFLLTGAASILIALVTVGFQALKTAILNPIKNLRTE</sequence>
<evidence type="ECO:0000256" key="3">
    <source>
        <dbReference type="ARBA" id="ARBA00022692"/>
    </source>
</evidence>
<dbReference type="InterPro" id="IPR050250">
    <property type="entry name" value="Macrolide_Exporter_MacB"/>
</dbReference>
<dbReference type="Pfam" id="PF02687">
    <property type="entry name" value="FtsX"/>
    <property type="match status" value="2"/>
</dbReference>
<dbReference type="Proteomes" id="UP000199679">
    <property type="component" value="Chromosome I"/>
</dbReference>
<dbReference type="EMBL" id="LT629740">
    <property type="protein sequence ID" value="SDT24841.1"/>
    <property type="molecule type" value="Genomic_DNA"/>
</dbReference>
<dbReference type="Pfam" id="PF12704">
    <property type="entry name" value="MacB_PCD"/>
    <property type="match status" value="2"/>
</dbReference>
<evidence type="ECO:0000256" key="6">
    <source>
        <dbReference type="SAM" id="Phobius"/>
    </source>
</evidence>
<feature type="transmembrane region" description="Helical" evidence="6">
    <location>
        <begin position="785"/>
        <end position="809"/>
    </location>
</feature>
<gene>
    <name evidence="9" type="ORF">SAMN05216490_2850</name>
</gene>
<feature type="domain" description="ABC3 transporter permease C-terminal" evidence="7">
    <location>
        <begin position="788"/>
        <end position="901"/>
    </location>
</feature>
<dbReference type="InterPro" id="IPR025857">
    <property type="entry name" value="MacB_PCD"/>
</dbReference>
<dbReference type="PANTHER" id="PTHR30572">
    <property type="entry name" value="MEMBRANE COMPONENT OF TRANSPORTER-RELATED"/>
    <property type="match status" value="1"/>
</dbReference>
<organism evidence="9 10">
    <name type="scientific">Mucilaginibacter mallensis</name>
    <dbReference type="NCBI Taxonomy" id="652787"/>
    <lineage>
        <taxon>Bacteria</taxon>
        <taxon>Pseudomonadati</taxon>
        <taxon>Bacteroidota</taxon>
        <taxon>Sphingobacteriia</taxon>
        <taxon>Sphingobacteriales</taxon>
        <taxon>Sphingobacteriaceae</taxon>
        <taxon>Mucilaginibacter</taxon>
    </lineage>
</organism>
<accession>A0A1H1YTS6</accession>
<feature type="transmembrane region" description="Helical" evidence="6">
    <location>
        <begin position="541"/>
        <end position="561"/>
    </location>
</feature>
<feature type="transmembrane region" description="Helical" evidence="6">
    <location>
        <begin position="143"/>
        <end position="164"/>
    </location>
</feature>
<evidence type="ECO:0000259" key="7">
    <source>
        <dbReference type="Pfam" id="PF02687"/>
    </source>
</evidence>
<keyword evidence="5 6" id="KW-0472">Membrane</keyword>
<evidence type="ECO:0000256" key="1">
    <source>
        <dbReference type="ARBA" id="ARBA00004651"/>
    </source>
</evidence>
<feature type="transmembrane region" description="Helical" evidence="6">
    <location>
        <begin position="492"/>
        <end position="516"/>
    </location>
</feature>
<keyword evidence="3 6" id="KW-0812">Transmembrane</keyword>
<feature type="domain" description="MacB-like periplasmic core" evidence="8">
    <location>
        <begin position="142"/>
        <end position="355"/>
    </location>
</feature>
<reference evidence="9 10" key="1">
    <citation type="submission" date="2016-10" db="EMBL/GenBank/DDBJ databases">
        <authorList>
            <person name="de Groot N.N."/>
        </authorList>
    </citation>
    <scope>NUCLEOTIDE SEQUENCE [LARGE SCALE GENOMIC DNA]</scope>
    <source>
        <strain evidence="9 10">MP1X4</strain>
    </source>
</reference>
<feature type="transmembrane region" description="Helical" evidence="6">
    <location>
        <begin position="402"/>
        <end position="421"/>
    </location>
</feature>
<keyword evidence="9" id="KW-0449">Lipoprotein</keyword>
<evidence type="ECO:0000313" key="10">
    <source>
        <dbReference type="Proteomes" id="UP000199679"/>
    </source>
</evidence>
<feature type="domain" description="MacB-like periplasmic core" evidence="8">
    <location>
        <begin position="550"/>
        <end position="708"/>
    </location>
</feature>
<dbReference type="PANTHER" id="PTHR30572:SF18">
    <property type="entry name" value="ABC-TYPE MACROLIDE FAMILY EXPORT SYSTEM PERMEASE COMPONENT 2"/>
    <property type="match status" value="1"/>
</dbReference>
<feature type="domain" description="ABC3 transporter permease C-terminal" evidence="7">
    <location>
        <begin position="405"/>
        <end position="515"/>
    </location>
</feature>
<proteinExistence type="predicted"/>
<protein>
    <submittedName>
        <fullName evidence="9">ABC-type transport system, involved in lipoprotein release, permease component</fullName>
    </submittedName>
</protein>
<evidence type="ECO:0000313" key="9">
    <source>
        <dbReference type="EMBL" id="SDT24841.1"/>
    </source>
</evidence>
<dbReference type="OrthoDB" id="1451596at2"/>